<dbReference type="PANTHER" id="PTHR10900">
    <property type="entry name" value="PERIOSTIN-RELATED"/>
    <property type="match status" value="1"/>
</dbReference>
<dbReference type="STRING" id="1353009.A0A1Y2IWT4"/>
<dbReference type="Gene3D" id="2.30.180.10">
    <property type="entry name" value="FAS1 domain"/>
    <property type="match status" value="2"/>
</dbReference>
<keyword evidence="5" id="KW-1185">Reference proteome</keyword>
<feature type="chain" id="PRO_5011965828" evidence="2">
    <location>
        <begin position="20"/>
        <end position="418"/>
    </location>
</feature>
<feature type="transmembrane region" description="Helical" evidence="1">
    <location>
        <begin position="396"/>
        <end position="417"/>
    </location>
</feature>
<dbReference type="PANTHER" id="PTHR10900:SF122">
    <property type="entry name" value="FAS1 DOMAIN-CONTAINING PROTEIN"/>
    <property type="match status" value="1"/>
</dbReference>
<dbReference type="GO" id="GO:0005615">
    <property type="term" value="C:extracellular space"/>
    <property type="evidence" value="ECO:0007669"/>
    <property type="project" value="TreeGrafter"/>
</dbReference>
<evidence type="ECO:0000256" key="2">
    <source>
        <dbReference type="SAM" id="SignalP"/>
    </source>
</evidence>
<feature type="domain" description="FAS1" evidence="3">
    <location>
        <begin position="191"/>
        <end position="328"/>
    </location>
</feature>
<dbReference type="GO" id="GO:0016236">
    <property type="term" value="P:macroautophagy"/>
    <property type="evidence" value="ECO:0007669"/>
    <property type="project" value="TreeGrafter"/>
</dbReference>
<dbReference type="OrthoDB" id="286301at2759"/>
<evidence type="ECO:0000313" key="5">
    <source>
        <dbReference type="Proteomes" id="UP000193067"/>
    </source>
</evidence>
<name>A0A1Y2IWT4_TRAC3</name>
<feature type="signal peptide" evidence="2">
    <location>
        <begin position="1"/>
        <end position="19"/>
    </location>
</feature>
<dbReference type="PROSITE" id="PS50213">
    <property type="entry name" value="FAS1"/>
    <property type="match status" value="2"/>
</dbReference>
<sequence length="418" mass="43085">MRLFSAAPLLLAFAPVAFAQNVATLAQLVQALSSSGHTRLANLTEHLNSTAAGRSILTQLSSGQPFFIFAPTNSAFDSAPSNITSDDDLLADVVAYHIVQGNFSGTSTTYPNTTLGRTLLSDPTYVQLEGNKSQVVAWAIRADQKVHVLNQRNDSTVLNTTTSGNFTINTVDHVLVIPESLSETIPADNISLTGVETALQSVQLPTFNSTTNQTGSSSLFDILNSQLHGFTFFAPNTSAIQDASSALSGLQSNTTALQALFQNHIINGTTVYSPLLAAQNYTSAAGEPLTFSFNATGHFVTSGNVTAQIIQPDVLLPNGVIHVIDRVLTNTQNDSGAASSAASSASSAATQSTSATAPIGYAATATLAGPSGSTQSSSSSHTSNAAPGVVYVMPSLAQVMSVGVAVLGVVVGGHLVLA</sequence>
<organism evidence="4 5">
    <name type="scientific">Trametes coccinea (strain BRFM310)</name>
    <name type="common">Pycnoporus coccineus</name>
    <dbReference type="NCBI Taxonomy" id="1353009"/>
    <lineage>
        <taxon>Eukaryota</taxon>
        <taxon>Fungi</taxon>
        <taxon>Dikarya</taxon>
        <taxon>Basidiomycota</taxon>
        <taxon>Agaricomycotina</taxon>
        <taxon>Agaricomycetes</taxon>
        <taxon>Polyporales</taxon>
        <taxon>Polyporaceae</taxon>
        <taxon>Trametes</taxon>
    </lineage>
</organism>
<dbReference type="SMART" id="SM00554">
    <property type="entry name" value="FAS1"/>
    <property type="match status" value="2"/>
</dbReference>
<dbReference type="SUPFAM" id="SSF82153">
    <property type="entry name" value="FAS1 domain"/>
    <property type="match status" value="2"/>
</dbReference>
<evidence type="ECO:0000256" key="1">
    <source>
        <dbReference type="SAM" id="Phobius"/>
    </source>
</evidence>
<dbReference type="EMBL" id="KZ084092">
    <property type="protein sequence ID" value="OSD05605.1"/>
    <property type="molecule type" value="Genomic_DNA"/>
</dbReference>
<evidence type="ECO:0000259" key="3">
    <source>
        <dbReference type="PROSITE" id="PS50213"/>
    </source>
</evidence>
<protein>
    <submittedName>
        <fullName evidence="4">FAS1 domain-containing protein</fullName>
    </submittedName>
</protein>
<dbReference type="Proteomes" id="UP000193067">
    <property type="component" value="Unassembled WGS sequence"/>
</dbReference>
<dbReference type="GO" id="GO:0000329">
    <property type="term" value="C:fungal-type vacuole membrane"/>
    <property type="evidence" value="ECO:0007669"/>
    <property type="project" value="TreeGrafter"/>
</dbReference>
<reference evidence="4 5" key="1">
    <citation type="journal article" date="2015" name="Biotechnol. Biofuels">
        <title>Enhanced degradation of softwood versus hardwood by the white-rot fungus Pycnoporus coccineus.</title>
        <authorList>
            <person name="Couturier M."/>
            <person name="Navarro D."/>
            <person name="Chevret D."/>
            <person name="Henrissat B."/>
            <person name="Piumi F."/>
            <person name="Ruiz-Duenas F.J."/>
            <person name="Martinez A.T."/>
            <person name="Grigoriev I.V."/>
            <person name="Riley R."/>
            <person name="Lipzen A."/>
            <person name="Berrin J.G."/>
            <person name="Master E.R."/>
            <person name="Rosso M.N."/>
        </authorList>
    </citation>
    <scope>NUCLEOTIDE SEQUENCE [LARGE SCALE GENOMIC DNA]</scope>
    <source>
        <strain evidence="4 5">BRFM310</strain>
    </source>
</reference>
<keyword evidence="2" id="KW-0732">Signal</keyword>
<feature type="domain" description="FAS1" evidence="3">
    <location>
        <begin position="9"/>
        <end position="175"/>
    </location>
</feature>
<proteinExistence type="predicted"/>
<keyword evidence="1" id="KW-0812">Transmembrane</keyword>
<dbReference type="AlphaFoldDB" id="A0A1Y2IWT4"/>
<keyword evidence="1" id="KW-1133">Transmembrane helix</keyword>
<gene>
    <name evidence="4" type="ORF">PYCCODRAFT_1423144</name>
</gene>
<evidence type="ECO:0000313" key="4">
    <source>
        <dbReference type="EMBL" id="OSD05605.1"/>
    </source>
</evidence>
<dbReference type="InterPro" id="IPR050904">
    <property type="entry name" value="Adhesion/Biosynth-related"/>
</dbReference>
<dbReference type="InterPro" id="IPR000782">
    <property type="entry name" value="FAS1_domain"/>
</dbReference>
<keyword evidence="1" id="KW-0472">Membrane</keyword>
<accession>A0A1Y2IWT4</accession>
<dbReference type="Pfam" id="PF02469">
    <property type="entry name" value="Fasciclin"/>
    <property type="match status" value="2"/>
</dbReference>
<dbReference type="InterPro" id="IPR036378">
    <property type="entry name" value="FAS1_dom_sf"/>
</dbReference>